<keyword evidence="2" id="KW-0964">Secreted</keyword>
<evidence type="ECO:0000313" key="7">
    <source>
        <dbReference type="EMBL" id="MCW1886345.1"/>
    </source>
</evidence>
<dbReference type="Proteomes" id="UP001207930">
    <property type="component" value="Unassembled WGS sequence"/>
</dbReference>
<evidence type="ECO:0000259" key="6">
    <source>
        <dbReference type="PROSITE" id="PS50853"/>
    </source>
</evidence>
<dbReference type="Gene3D" id="2.60.120.200">
    <property type="match status" value="1"/>
</dbReference>
<evidence type="ECO:0000256" key="3">
    <source>
        <dbReference type="ARBA" id="ARBA00022729"/>
    </source>
</evidence>
<dbReference type="EMBL" id="JAPDDS010000009">
    <property type="protein sequence ID" value="MCW1886345.1"/>
    <property type="molecule type" value="Genomic_DNA"/>
</dbReference>
<evidence type="ECO:0000313" key="8">
    <source>
        <dbReference type="Proteomes" id="UP001207930"/>
    </source>
</evidence>
<dbReference type="InterPro" id="IPR036116">
    <property type="entry name" value="FN3_sf"/>
</dbReference>
<evidence type="ECO:0000256" key="2">
    <source>
        <dbReference type="ARBA" id="ARBA00022525"/>
    </source>
</evidence>
<dbReference type="CDD" id="cd00063">
    <property type="entry name" value="FN3"/>
    <property type="match status" value="1"/>
</dbReference>
<gene>
    <name evidence="7" type="ORF">OKA04_16525</name>
</gene>
<dbReference type="SUPFAM" id="SSF49899">
    <property type="entry name" value="Concanavalin A-like lectins/glucanases"/>
    <property type="match status" value="1"/>
</dbReference>
<keyword evidence="4" id="KW-0106">Calcium</keyword>
<keyword evidence="3 5" id="KW-0732">Signal</keyword>
<dbReference type="InterPro" id="IPR059100">
    <property type="entry name" value="TSP3_bac"/>
</dbReference>
<evidence type="ECO:0000256" key="1">
    <source>
        <dbReference type="ARBA" id="ARBA00004613"/>
    </source>
</evidence>
<protein>
    <submittedName>
        <fullName evidence="7">Fibronectin type III domain-containing protein</fullName>
    </submittedName>
</protein>
<evidence type="ECO:0000256" key="4">
    <source>
        <dbReference type="ARBA" id="ARBA00022837"/>
    </source>
</evidence>
<dbReference type="Pfam" id="PF18884">
    <property type="entry name" value="TSP3_bac"/>
    <property type="match status" value="1"/>
</dbReference>
<dbReference type="InterPro" id="IPR013320">
    <property type="entry name" value="ConA-like_dom_sf"/>
</dbReference>
<dbReference type="SMART" id="SM00060">
    <property type="entry name" value="FN3"/>
    <property type="match status" value="2"/>
</dbReference>
<feature type="signal peptide" evidence="5">
    <location>
        <begin position="1"/>
        <end position="20"/>
    </location>
</feature>
<keyword evidence="8" id="KW-1185">Reference proteome</keyword>
<feature type="domain" description="Fibronectin type-III" evidence="6">
    <location>
        <begin position="393"/>
        <end position="485"/>
    </location>
</feature>
<feature type="chain" id="PRO_5046468075" evidence="5">
    <location>
        <begin position="21"/>
        <end position="839"/>
    </location>
</feature>
<dbReference type="InterPro" id="IPR013783">
    <property type="entry name" value="Ig-like_fold"/>
</dbReference>
<dbReference type="InterPro" id="IPR003961">
    <property type="entry name" value="FN3_dom"/>
</dbReference>
<dbReference type="PROSITE" id="PS50853">
    <property type="entry name" value="FN3"/>
    <property type="match status" value="1"/>
</dbReference>
<comment type="caution">
    <text evidence="7">The sequence shown here is derived from an EMBL/GenBank/DDBJ whole genome shotgun (WGS) entry which is preliminary data.</text>
</comment>
<dbReference type="RefSeq" id="WP_264502301.1">
    <property type="nucleotide sequence ID" value="NZ_JAPDDS010000009.1"/>
</dbReference>
<dbReference type="Gene3D" id="2.60.40.10">
    <property type="entry name" value="Immunoglobulins"/>
    <property type="match status" value="1"/>
</dbReference>
<proteinExistence type="predicted"/>
<comment type="subcellular location">
    <subcellularLocation>
        <location evidence="1">Secreted</location>
    </subcellularLocation>
</comment>
<evidence type="ECO:0000256" key="5">
    <source>
        <dbReference type="SAM" id="SignalP"/>
    </source>
</evidence>
<reference evidence="7 8" key="1">
    <citation type="submission" date="2022-10" db="EMBL/GenBank/DDBJ databases">
        <title>Luteolibacter flavescens strain MCCC 1K03193, whole genome shotgun sequencing project.</title>
        <authorList>
            <person name="Zhao G."/>
            <person name="Shen L."/>
        </authorList>
    </citation>
    <scope>NUCLEOTIDE SEQUENCE [LARGE SCALE GENOMIC DNA]</scope>
    <source>
        <strain evidence="7 8">MCCC 1K03193</strain>
    </source>
</reference>
<name>A0ABT3FTN2_9BACT</name>
<organism evidence="7 8">
    <name type="scientific">Luteolibacter flavescens</name>
    <dbReference type="NCBI Taxonomy" id="1859460"/>
    <lineage>
        <taxon>Bacteria</taxon>
        <taxon>Pseudomonadati</taxon>
        <taxon>Verrucomicrobiota</taxon>
        <taxon>Verrucomicrobiia</taxon>
        <taxon>Verrucomicrobiales</taxon>
        <taxon>Verrucomicrobiaceae</taxon>
        <taxon>Luteolibacter</taxon>
    </lineage>
</organism>
<dbReference type="SUPFAM" id="SSF49265">
    <property type="entry name" value="Fibronectin type III"/>
    <property type="match status" value="1"/>
</dbReference>
<accession>A0ABT3FTN2</accession>
<sequence>MKSRFTTLLALTATASVSHAGIFVQELFDNISTGNASLNGAGSTTTTVGLSGTWATNGSTAINTANNFNVNGVNGELLPGLPSDGGAPGGVWNATGGYGTSIFATRPLVTPISFATDRTIYFSVRLNNPGDTSMGVGLASGNELTSDFVGAGFTWNNAVPIAGGGNIAGNSPYISYGKLDGAQQNGVYGIRAFEPGKLVNGPGLLVGRIKISATGDDEIHIKRYAPGQTIDDNLTAIVWSASSTVNTSMNATHLLLWMNGTGSGELDAIRFGDTWTDVTGVTLAANEQPALTSAAVTNVTLTGAQASANLFTSPGQVTLYWDTFDQGTDAGAWSSSLSLGTQAIGPVSGAITGLSADTRYYYRFRAVNTNPEPDLEGWSENGRYFDTPLTGLAVDDLFAEAQSAYAVDLYWSDVFYTETGYVIERSLSGANEWTTVATLPANTGQYTDTASGLQPNTAYEYRISATHPVGGSNLSNVVAVTTDDVSPFQTKLLINFDGTLDGNFYTLGEGEIDETSSFKANGAPTVSNGVARLNPGVDNGPDGFDANPSMLGDLRAQNWIAEAVVTYNSVNSTTTTPWLIDVQGDTNLRLRSETSADVLQLFYYNGSAVQRSLSPLPPSGVKAHFALVWDAATTTLTGYVNGELIGQLSNGPFARPDVTNLSFGYLGRTNFVGNGIDGTLDAVSFQTGTGLFDPGSNFIIMPETQGYAAWIAGYNVGALTGFEDDADGDGLSNGLEALLGTNPSTANASALTQVTSNGTTTSFFHTLASNAISDVAASYEWSPNLTDWYAADGVAGPAGGATVNATTTPAAGGVTVTATSSSPMTKAFIRLKASQILAD</sequence>